<dbReference type="Proteomes" id="UP000438991">
    <property type="component" value="Unassembled WGS sequence"/>
</dbReference>
<protein>
    <submittedName>
        <fullName evidence="3">Uncharacterized protein</fullName>
    </submittedName>
</protein>
<evidence type="ECO:0000256" key="1">
    <source>
        <dbReference type="SAM" id="MobiDB-lite"/>
    </source>
</evidence>
<feature type="region of interest" description="Disordered" evidence="1">
    <location>
        <begin position="27"/>
        <end position="111"/>
    </location>
</feature>
<evidence type="ECO:0000313" key="4">
    <source>
        <dbReference type="Proteomes" id="UP000438991"/>
    </source>
</evidence>
<proteinExistence type="predicted"/>
<keyword evidence="2" id="KW-0732">Signal</keyword>
<evidence type="ECO:0000256" key="2">
    <source>
        <dbReference type="SAM" id="SignalP"/>
    </source>
</evidence>
<name>A0A9X4XJF7_9BRAD</name>
<sequence>MKRSAQVGLVLMSAATAGGGAYMLMPGQDCRPETGEPALHAPLRTGETSPPACAPRGSSGSSGGTRWSSGSWWGGSSGDTRHASGGSTTAAGHAGSASHAAGTSVAARGGFGSIGHAFSSGG</sequence>
<gene>
    <name evidence="3" type="ORF">GJ689_08695</name>
</gene>
<evidence type="ECO:0000313" key="3">
    <source>
        <dbReference type="EMBL" id="MTW16287.1"/>
    </source>
</evidence>
<dbReference type="EMBL" id="WNKV01000005">
    <property type="protein sequence ID" value="MTW16287.1"/>
    <property type="molecule type" value="Genomic_DNA"/>
</dbReference>
<feature type="compositionally biased region" description="Low complexity" evidence="1">
    <location>
        <begin position="83"/>
        <end position="107"/>
    </location>
</feature>
<reference evidence="3 4" key="1">
    <citation type="submission" date="2019-11" db="EMBL/GenBank/DDBJ databases">
        <title>Whole-genome sequence of Rhodoplanes serenus DSM 18633, type strain.</title>
        <authorList>
            <person name="Kyndt J.A."/>
            <person name="Meyer T.E."/>
        </authorList>
    </citation>
    <scope>NUCLEOTIDE SEQUENCE [LARGE SCALE GENOMIC DNA]</scope>
    <source>
        <strain evidence="3 4">DSM 18633</strain>
    </source>
</reference>
<comment type="caution">
    <text evidence="3">The sequence shown here is derived from an EMBL/GenBank/DDBJ whole genome shotgun (WGS) entry which is preliminary data.</text>
</comment>
<feature type="chain" id="PRO_5040767589" evidence="2">
    <location>
        <begin position="18"/>
        <end position="122"/>
    </location>
</feature>
<feature type="signal peptide" evidence="2">
    <location>
        <begin position="1"/>
        <end position="17"/>
    </location>
</feature>
<organism evidence="3 4">
    <name type="scientific">Rhodoplanes serenus</name>
    <dbReference type="NCBI Taxonomy" id="200615"/>
    <lineage>
        <taxon>Bacteria</taxon>
        <taxon>Pseudomonadati</taxon>
        <taxon>Pseudomonadota</taxon>
        <taxon>Alphaproteobacteria</taxon>
        <taxon>Hyphomicrobiales</taxon>
        <taxon>Nitrobacteraceae</taxon>
        <taxon>Rhodoplanes</taxon>
    </lineage>
</organism>
<accession>A0A9X4XJF7</accession>
<dbReference type="RefSeq" id="WP_155479291.1">
    <property type="nucleotide sequence ID" value="NZ_WNKV01000005.1"/>
</dbReference>
<dbReference type="AlphaFoldDB" id="A0A9X4XJF7"/>